<reference evidence="4 5" key="1">
    <citation type="submission" date="2016-09" db="EMBL/GenBank/DDBJ databases">
        <title>Genome-resolved meta-omics ties microbial dynamics to process performance in biotechnology for thiocyanate degradation.</title>
        <authorList>
            <person name="Kantor R.S."/>
            <person name="Huddy R.J."/>
            <person name="Iyer R."/>
            <person name="Thomas B.C."/>
            <person name="Brown C.T."/>
            <person name="Anantharaman K."/>
            <person name="Tringe S."/>
            <person name="Hettich R.L."/>
            <person name="Harrison S.T."/>
            <person name="Banfield J.F."/>
        </authorList>
    </citation>
    <scope>NUCLEOTIDE SEQUENCE [LARGE SCALE GENOMIC DNA]</scope>
    <source>
        <strain evidence="4">59-99</strain>
    </source>
</reference>
<dbReference type="EMBL" id="MKVH01000024">
    <property type="protein sequence ID" value="OJX56938.1"/>
    <property type="molecule type" value="Genomic_DNA"/>
</dbReference>
<dbReference type="AlphaFoldDB" id="A0A1M3KWZ3"/>
<evidence type="ECO:0000259" key="2">
    <source>
        <dbReference type="Pfam" id="PF01458"/>
    </source>
</evidence>
<dbReference type="Pfam" id="PF19295">
    <property type="entry name" value="SufBD_N"/>
    <property type="match status" value="1"/>
</dbReference>
<dbReference type="Pfam" id="PF01458">
    <property type="entry name" value="SUFBD_core"/>
    <property type="match status" value="1"/>
</dbReference>
<feature type="domain" description="SUF system FeS cluster assembly SufBD N-terminal" evidence="3">
    <location>
        <begin position="14"/>
        <end position="171"/>
    </location>
</feature>
<comment type="caution">
    <text evidence="4">The sequence shown here is derived from an EMBL/GenBank/DDBJ whole genome shotgun (WGS) entry which is preliminary data.</text>
</comment>
<dbReference type="PANTHER" id="PTHR43575:SF1">
    <property type="entry name" value="PROTEIN ABCI7, CHLOROPLASTIC"/>
    <property type="match status" value="1"/>
</dbReference>
<protein>
    <submittedName>
        <fullName evidence="4">Fe-S cluster assembly protein SufD</fullName>
    </submittedName>
</protein>
<dbReference type="InterPro" id="IPR000825">
    <property type="entry name" value="SUF_FeS_clus_asmbl_SufBD_core"/>
</dbReference>
<dbReference type="GO" id="GO:0016226">
    <property type="term" value="P:iron-sulfur cluster assembly"/>
    <property type="evidence" value="ECO:0007669"/>
    <property type="project" value="InterPro"/>
</dbReference>
<proteinExistence type="inferred from homology"/>
<dbReference type="InterPro" id="IPR055346">
    <property type="entry name" value="Fe-S_cluster_assembly_SufBD"/>
</dbReference>
<dbReference type="InterPro" id="IPR045595">
    <property type="entry name" value="SufBD_N"/>
</dbReference>
<comment type="similarity">
    <text evidence="1">Belongs to the iron-sulfur cluster assembly SufBD family.</text>
</comment>
<feature type="domain" description="SUF system FeS cluster assembly SufBD core" evidence="2">
    <location>
        <begin position="180"/>
        <end position="408"/>
    </location>
</feature>
<dbReference type="InterPro" id="IPR011542">
    <property type="entry name" value="SUF_FeS_clus_asmbl_SufD"/>
</dbReference>
<gene>
    <name evidence="4" type="ORF">BGO89_10475</name>
</gene>
<evidence type="ECO:0000313" key="4">
    <source>
        <dbReference type="EMBL" id="OJX56938.1"/>
    </source>
</evidence>
<evidence type="ECO:0000256" key="1">
    <source>
        <dbReference type="ARBA" id="ARBA00043967"/>
    </source>
</evidence>
<name>A0A1M3KWZ3_9BACT</name>
<evidence type="ECO:0000259" key="3">
    <source>
        <dbReference type="Pfam" id="PF19295"/>
    </source>
</evidence>
<accession>A0A1M3KWZ3</accession>
<dbReference type="STRING" id="1895771.BGO89_10475"/>
<sequence>MSIERFSSDVQSAFVSRERHVNGHADGPLHTARRNALEAYTRQGVPTTRHEEWKYTNLMPLMGLDFVPAEGPADFAPASVPPLPGVDAWKIVMVNGIFDAASSTLPNGVEGLHVLPLTDELVAGDASVREKINTTLPMDTHPFVALNTAIAHGGMVIKVDVRTIVDRPVHVVIIGTSPSNNVLHTPRILIIAEAFSSLHVIESHHTVGTHAALGVAVTEIFGAEESHVNYTKLVDDVSLGHHIGYTGVHLDKAAKAVCMTSCTGGAFTRNDLSIRLLHPTAEGYLYGVSVLDGKEYADNHTVVDHTVPYCHSEELYKGIYNGSSTGVFNGKIYVRPQAQKTTAYQSNHTLLLSDGAQVNAKPQLEIWADDVKCSHGATSGQLDEEAIFYLRSRGLGVDDARALLTFAFAADVTSHLEHEGLRTFIEERIQNKLESWRD</sequence>
<dbReference type="NCBIfam" id="TIGR01981">
    <property type="entry name" value="sufD"/>
    <property type="match status" value="1"/>
</dbReference>
<organism evidence="4 5">
    <name type="scientific">Candidatus Kapaibacterium thiocyanatum</name>
    <dbReference type="NCBI Taxonomy" id="1895771"/>
    <lineage>
        <taxon>Bacteria</taxon>
        <taxon>Pseudomonadati</taxon>
        <taxon>Candidatus Kapaibacteriota</taxon>
        <taxon>Candidatus Kapaibacteriia</taxon>
        <taxon>Candidatus Kapaibacteriales</taxon>
        <taxon>Candidatus Kapaibacteriaceae</taxon>
        <taxon>Candidatus Kapaibacterium</taxon>
    </lineage>
</organism>
<dbReference type="PANTHER" id="PTHR43575">
    <property type="entry name" value="PROTEIN ABCI7, CHLOROPLASTIC"/>
    <property type="match status" value="1"/>
</dbReference>
<evidence type="ECO:0000313" key="5">
    <source>
        <dbReference type="Proteomes" id="UP000184233"/>
    </source>
</evidence>
<dbReference type="InterPro" id="IPR037284">
    <property type="entry name" value="SUF_FeS_clus_asmbl_SufBD_sf"/>
</dbReference>
<dbReference type="Proteomes" id="UP000184233">
    <property type="component" value="Unassembled WGS sequence"/>
</dbReference>
<dbReference type="SUPFAM" id="SSF101960">
    <property type="entry name" value="Stabilizer of iron transporter SufD"/>
    <property type="match status" value="1"/>
</dbReference>